<dbReference type="Proteomes" id="UP000682951">
    <property type="component" value="Unassembled WGS sequence"/>
</dbReference>
<dbReference type="SUPFAM" id="SSF63418">
    <property type="entry name" value="MurE/MurF N-terminal domain"/>
    <property type="match status" value="1"/>
</dbReference>
<protein>
    <submittedName>
        <fullName evidence="1">Ferrochelatase</fullName>
    </submittedName>
</protein>
<sequence length="329" mass="37982">MTIENLIRLINGRIINKPSVSSVSDFVFEPKNIKRGYAFIATNADENDIKDAIKHGAYAIISEDELIPSDSEIAYIKVDSLQNALMRLMRFEATHKNLKFCSINAVQKAIIERMSLSKNAILMPSEIKELFYKIVKAKNGDIFFSNEVRVLQRITPLYDAVWTDTKAQAINPSSIFFTTIICDDVYYQNLNIPRVFMGMFCGLLHYFKQNNITFKLNDHRVFGHFEPIFIDKNFKPISFGSSFRALIIEKDEELFSIEAAYLYKNFSEDEVVLCLPRDSEIDAPQAFRYDDLSEIKGLKGFRYALILCDKNEILSMLNQSKDQKKLFEF</sequence>
<dbReference type="RefSeq" id="WP_212141312.1">
    <property type="nucleotide sequence ID" value="NZ_JAGSSW010000001.1"/>
</dbReference>
<gene>
    <name evidence="1" type="ORF">KDD93_00255</name>
</gene>
<keyword evidence="2" id="KW-1185">Reference proteome</keyword>
<accession>A0ABS5HFY8</accession>
<evidence type="ECO:0000313" key="1">
    <source>
        <dbReference type="EMBL" id="MBR8463007.1"/>
    </source>
</evidence>
<organism evidence="1 2">
    <name type="scientific">Campylobacter anatolicus</name>
    <dbReference type="NCBI Taxonomy" id="2829105"/>
    <lineage>
        <taxon>Bacteria</taxon>
        <taxon>Pseudomonadati</taxon>
        <taxon>Campylobacterota</taxon>
        <taxon>Epsilonproteobacteria</taxon>
        <taxon>Campylobacterales</taxon>
        <taxon>Campylobacteraceae</taxon>
        <taxon>Campylobacter</taxon>
    </lineage>
</organism>
<name>A0ABS5HFY8_9BACT</name>
<proteinExistence type="predicted"/>
<dbReference type="InterPro" id="IPR035911">
    <property type="entry name" value="MurE/MurF_N"/>
</dbReference>
<comment type="caution">
    <text evidence="1">The sequence shown here is derived from an EMBL/GenBank/DDBJ whole genome shotgun (WGS) entry which is preliminary data.</text>
</comment>
<evidence type="ECO:0000313" key="2">
    <source>
        <dbReference type="Proteomes" id="UP000682951"/>
    </source>
</evidence>
<dbReference type="EMBL" id="JAGSSW010000001">
    <property type="protein sequence ID" value="MBR8463007.1"/>
    <property type="molecule type" value="Genomic_DNA"/>
</dbReference>
<dbReference type="Gene3D" id="3.40.1390.10">
    <property type="entry name" value="MurE/MurF, N-terminal domain"/>
    <property type="match status" value="1"/>
</dbReference>
<reference evidence="1 2" key="1">
    <citation type="submission" date="2021-04" db="EMBL/GenBank/DDBJ databases">
        <title>Molecular and phenotypic characterization and identification of bacterial isolates recovered from the Anatolian ground squirrels (Spermophilus xanthoprymnus) and which have the potential to form a new species in the Campylobacter genus.</title>
        <authorList>
            <person name="Aydin F."/>
            <person name="Abay S."/>
            <person name="Kayman T."/>
            <person name="Karakaya E."/>
            <person name="Mustak H.K."/>
            <person name="Mustak I.B."/>
            <person name="Bilgin N."/>
            <person name="Duzler A."/>
            <person name="Sahin O."/>
            <person name="Guran O."/>
            <person name="Saticioglu I.B."/>
        </authorList>
    </citation>
    <scope>NUCLEOTIDE SEQUENCE [LARGE SCALE GENOMIC DNA]</scope>
    <source>
        <strain evidence="2">faydin-G24</strain>
    </source>
</reference>